<protein>
    <submittedName>
        <fullName evidence="1 2">Kynurenine/alpha-aminoadipate aminotransferase-like protein</fullName>
    </submittedName>
</protein>
<accession>A0A084WIG2</accession>
<evidence type="ECO:0000313" key="3">
    <source>
        <dbReference type="Proteomes" id="UP000030765"/>
    </source>
</evidence>
<sequence length="70" mass="7956">MGGDHKSSLPPLDLDDFRFAFVCRRKKVYRIGPSGSRSQQSRLLPGVIYAGMSRRNVVFDETPKAVRKEM</sequence>
<evidence type="ECO:0000313" key="2">
    <source>
        <dbReference type="EnsemblMetazoa" id="ASIC018047-PA"/>
    </source>
</evidence>
<dbReference type="VEuPathDB" id="VectorBase:ASIC018047"/>
<dbReference type="EnsemblMetazoa" id="ASIC018047-RA">
    <property type="protein sequence ID" value="ASIC018047-PA"/>
    <property type="gene ID" value="ASIC018047"/>
</dbReference>
<dbReference type="EMBL" id="ATLV01023931">
    <property type="status" value="NOT_ANNOTATED_CDS"/>
    <property type="molecule type" value="Genomic_DNA"/>
</dbReference>
<evidence type="ECO:0000313" key="1">
    <source>
        <dbReference type="EMBL" id="KFB50006.1"/>
    </source>
</evidence>
<proteinExistence type="predicted"/>
<keyword evidence="1" id="KW-0032">Aminotransferase</keyword>
<keyword evidence="1" id="KW-0808">Transferase</keyword>
<reference evidence="2" key="2">
    <citation type="submission" date="2020-05" db="UniProtKB">
        <authorList>
            <consortium name="EnsemblMetazoa"/>
        </authorList>
    </citation>
    <scope>IDENTIFICATION</scope>
</reference>
<organism evidence="1">
    <name type="scientific">Anopheles sinensis</name>
    <name type="common">Mosquito</name>
    <dbReference type="NCBI Taxonomy" id="74873"/>
    <lineage>
        <taxon>Eukaryota</taxon>
        <taxon>Metazoa</taxon>
        <taxon>Ecdysozoa</taxon>
        <taxon>Arthropoda</taxon>
        <taxon>Hexapoda</taxon>
        <taxon>Insecta</taxon>
        <taxon>Pterygota</taxon>
        <taxon>Neoptera</taxon>
        <taxon>Endopterygota</taxon>
        <taxon>Diptera</taxon>
        <taxon>Nematocera</taxon>
        <taxon>Culicoidea</taxon>
        <taxon>Culicidae</taxon>
        <taxon>Anophelinae</taxon>
        <taxon>Anopheles</taxon>
    </lineage>
</organism>
<keyword evidence="3" id="KW-1185">Reference proteome</keyword>
<gene>
    <name evidence="1" type="ORF">ZHAS_00018047</name>
</gene>
<dbReference type="AlphaFoldDB" id="A0A084WIG2"/>
<name>A0A084WIG2_ANOSI</name>
<dbReference type="Proteomes" id="UP000030765">
    <property type="component" value="Unassembled WGS sequence"/>
</dbReference>
<reference evidence="1 3" key="1">
    <citation type="journal article" date="2014" name="BMC Genomics">
        <title>Genome sequence of Anopheles sinensis provides insight into genetics basis of mosquito competence for malaria parasites.</title>
        <authorList>
            <person name="Zhou D."/>
            <person name="Zhang D."/>
            <person name="Ding G."/>
            <person name="Shi L."/>
            <person name="Hou Q."/>
            <person name="Ye Y."/>
            <person name="Xu Y."/>
            <person name="Zhou H."/>
            <person name="Xiong C."/>
            <person name="Li S."/>
            <person name="Yu J."/>
            <person name="Hong S."/>
            <person name="Yu X."/>
            <person name="Zou P."/>
            <person name="Chen C."/>
            <person name="Chang X."/>
            <person name="Wang W."/>
            <person name="Lv Y."/>
            <person name="Sun Y."/>
            <person name="Ma L."/>
            <person name="Shen B."/>
            <person name="Zhu C."/>
        </authorList>
    </citation>
    <scope>NUCLEOTIDE SEQUENCE [LARGE SCALE GENOMIC DNA]</scope>
</reference>
<dbReference type="EMBL" id="KE525347">
    <property type="protein sequence ID" value="KFB50006.1"/>
    <property type="molecule type" value="Genomic_DNA"/>
</dbReference>
<dbReference type="GO" id="GO:0008483">
    <property type="term" value="F:transaminase activity"/>
    <property type="evidence" value="ECO:0007669"/>
    <property type="project" value="UniProtKB-KW"/>
</dbReference>